<dbReference type="InterPro" id="IPR050644">
    <property type="entry name" value="PG_Glycine_Bridge_Synth"/>
</dbReference>
<dbReference type="PROSITE" id="PS51186">
    <property type="entry name" value="GNAT"/>
    <property type="match status" value="1"/>
</dbReference>
<keyword evidence="3" id="KW-1185">Reference proteome</keyword>
<feature type="domain" description="N-acetyltransferase" evidence="1">
    <location>
        <begin position="171"/>
        <end position="324"/>
    </location>
</feature>
<evidence type="ECO:0000313" key="2">
    <source>
        <dbReference type="EMBL" id="MBL4930253.1"/>
    </source>
</evidence>
<protein>
    <submittedName>
        <fullName evidence="2">GNAT family N-acetyltransferase</fullName>
    </submittedName>
</protein>
<gene>
    <name evidence="2" type="ORF">JK634_00300</name>
</gene>
<dbReference type="PANTHER" id="PTHR36174">
    <property type="entry name" value="LIPID II:GLYCINE GLYCYLTRANSFERASE"/>
    <property type="match status" value="1"/>
</dbReference>
<dbReference type="PANTHER" id="PTHR36174:SF1">
    <property type="entry name" value="LIPID II:GLYCINE GLYCYLTRANSFERASE"/>
    <property type="match status" value="1"/>
</dbReference>
<evidence type="ECO:0000259" key="1">
    <source>
        <dbReference type="PROSITE" id="PS51186"/>
    </source>
</evidence>
<dbReference type="RefSeq" id="WP_202765638.1">
    <property type="nucleotide sequence ID" value="NZ_JAESWA010000001.1"/>
</dbReference>
<dbReference type="InterPro" id="IPR016181">
    <property type="entry name" value="Acyl_CoA_acyltransferase"/>
</dbReference>
<dbReference type="InterPro" id="IPR038740">
    <property type="entry name" value="BioF2-like_GNAT_dom"/>
</dbReference>
<evidence type="ECO:0000313" key="3">
    <source>
        <dbReference type="Proteomes" id="UP000623681"/>
    </source>
</evidence>
<reference evidence="2" key="1">
    <citation type="submission" date="2021-01" db="EMBL/GenBank/DDBJ databases">
        <title>Genome public.</title>
        <authorList>
            <person name="Liu C."/>
            <person name="Sun Q."/>
        </authorList>
    </citation>
    <scope>NUCLEOTIDE SEQUENCE</scope>
    <source>
        <strain evidence="2">YIM B02565</strain>
    </source>
</reference>
<dbReference type="Pfam" id="PF13480">
    <property type="entry name" value="Acetyltransf_6"/>
    <property type="match status" value="1"/>
</dbReference>
<dbReference type="EMBL" id="JAESWA010000001">
    <property type="protein sequence ID" value="MBL4930253.1"/>
    <property type="molecule type" value="Genomic_DNA"/>
</dbReference>
<name>A0A937K393_9CLOT</name>
<dbReference type="Gene3D" id="3.40.630.30">
    <property type="match status" value="1"/>
</dbReference>
<dbReference type="AlphaFoldDB" id="A0A937K393"/>
<dbReference type="InterPro" id="IPR000182">
    <property type="entry name" value="GNAT_dom"/>
</dbReference>
<sequence>MSNITVRALNNDEMNLWDSFVETSPQGNIFNKKFWLDAVCSNFEIYVAEENGKIVGGIVVPNVKNRIYSMPKLTPQLGILLGKENDNIKYNKLISRGVTITSDLINILPKKPLQLEYNFSVNYTNMLPFIWNGYNVNLKYTYKINNTSDLKVVYDNFDYGIKSEIKKAMGKNIRVSEDYSIEDFYRVNNLTFERQNAVIPYSLEFIKKLDETLKENNCRKMLFAVNELDEIVAGVYLIYDKDTTYYLMGGADPDWRKFGVQSLLVWEAIKFSSEINTAFDFEGSMVPSIENYFRKFGGTQTPIYSINKANKIYDAMYSFGRKHKNTIRKFLKSN</sequence>
<dbReference type="Proteomes" id="UP000623681">
    <property type="component" value="Unassembled WGS sequence"/>
</dbReference>
<comment type="caution">
    <text evidence="2">The sequence shown here is derived from an EMBL/GenBank/DDBJ whole genome shotgun (WGS) entry which is preliminary data.</text>
</comment>
<organism evidence="2 3">
    <name type="scientific">Clostridium paridis</name>
    <dbReference type="NCBI Taxonomy" id="2803863"/>
    <lineage>
        <taxon>Bacteria</taxon>
        <taxon>Bacillati</taxon>
        <taxon>Bacillota</taxon>
        <taxon>Clostridia</taxon>
        <taxon>Eubacteriales</taxon>
        <taxon>Clostridiaceae</taxon>
        <taxon>Clostridium</taxon>
    </lineage>
</organism>
<proteinExistence type="predicted"/>
<accession>A0A937K393</accession>
<dbReference type="SUPFAM" id="SSF55729">
    <property type="entry name" value="Acyl-CoA N-acyltransferases (Nat)"/>
    <property type="match status" value="1"/>
</dbReference>
<dbReference type="GO" id="GO:0016747">
    <property type="term" value="F:acyltransferase activity, transferring groups other than amino-acyl groups"/>
    <property type="evidence" value="ECO:0007669"/>
    <property type="project" value="InterPro"/>
</dbReference>